<keyword evidence="6" id="KW-0418">Kinase</keyword>
<reference evidence="14" key="1">
    <citation type="submission" date="2025-08" db="UniProtKB">
        <authorList>
            <consortium name="Ensembl"/>
        </authorList>
    </citation>
    <scope>IDENTIFICATION</scope>
</reference>
<dbReference type="PROSITE" id="PS00108">
    <property type="entry name" value="PROTEIN_KINASE_ST"/>
    <property type="match status" value="1"/>
</dbReference>
<dbReference type="AlphaFoldDB" id="A0A3B3SR65"/>
<evidence type="ECO:0000313" key="15">
    <source>
        <dbReference type="Proteomes" id="UP000261540"/>
    </source>
</evidence>
<evidence type="ECO:0000256" key="4">
    <source>
        <dbReference type="ARBA" id="ARBA00022679"/>
    </source>
</evidence>
<protein>
    <recommendedName>
        <fullName evidence="2">non-specific serine/threonine protein kinase</fullName>
        <ecNumber evidence="2">2.7.11.1</ecNumber>
    </recommendedName>
</protein>
<keyword evidence="5 10" id="KW-0547">Nucleotide-binding</keyword>
<keyword evidence="15" id="KW-1185">Reference proteome</keyword>
<evidence type="ECO:0000256" key="12">
    <source>
        <dbReference type="SAM" id="MobiDB-lite"/>
    </source>
</evidence>
<dbReference type="InterPro" id="IPR017441">
    <property type="entry name" value="Protein_kinase_ATP_BS"/>
</dbReference>
<evidence type="ECO:0000259" key="13">
    <source>
        <dbReference type="PROSITE" id="PS50011"/>
    </source>
</evidence>
<dbReference type="GeneTree" id="ENSGT00950000182996"/>
<feature type="compositionally biased region" description="Basic residues" evidence="12">
    <location>
        <begin position="55"/>
        <end position="70"/>
    </location>
</feature>
<evidence type="ECO:0000256" key="6">
    <source>
        <dbReference type="ARBA" id="ARBA00022777"/>
    </source>
</evidence>
<dbReference type="GO" id="GO:0005524">
    <property type="term" value="F:ATP binding"/>
    <property type="evidence" value="ECO:0007669"/>
    <property type="project" value="UniProtKB-UniRule"/>
</dbReference>
<feature type="compositionally biased region" description="Polar residues" evidence="12">
    <location>
        <begin position="73"/>
        <end position="82"/>
    </location>
</feature>
<comment type="catalytic activity">
    <reaction evidence="9">
        <text>L-seryl-[protein] + ATP = O-phospho-L-seryl-[protein] + ADP + H(+)</text>
        <dbReference type="Rhea" id="RHEA:17989"/>
        <dbReference type="Rhea" id="RHEA-COMP:9863"/>
        <dbReference type="Rhea" id="RHEA-COMP:11604"/>
        <dbReference type="ChEBI" id="CHEBI:15378"/>
        <dbReference type="ChEBI" id="CHEBI:29999"/>
        <dbReference type="ChEBI" id="CHEBI:30616"/>
        <dbReference type="ChEBI" id="CHEBI:83421"/>
        <dbReference type="ChEBI" id="CHEBI:456216"/>
        <dbReference type="EC" id="2.7.11.1"/>
    </reaction>
</comment>
<evidence type="ECO:0000313" key="14">
    <source>
        <dbReference type="Ensembl" id="ENSPKIP00000033182.1"/>
    </source>
</evidence>
<evidence type="ECO:0000256" key="8">
    <source>
        <dbReference type="ARBA" id="ARBA00047899"/>
    </source>
</evidence>
<proteinExistence type="inferred from homology"/>
<comment type="catalytic activity">
    <reaction evidence="8">
        <text>L-threonyl-[protein] + ATP = O-phospho-L-threonyl-[protein] + ADP + H(+)</text>
        <dbReference type="Rhea" id="RHEA:46608"/>
        <dbReference type="Rhea" id="RHEA-COMP:11060"/>
        <dbReference type="Rhea" id="RHEA-COMP:11605"/>
        <dbReference type="ChEBI" id="CHEBI:15378"/>
        <dbReference type="ChEBI" id="CHEBI:30013"/>
        <dbReference type="ChEBI" id="CHEBI:30616"/>
        <dbReference type="ChEBI" id="CHEBI:61977"/>
        <dbReference type="ChEBI" id="CHEBI:456216"/>
        <dbReference type="EC" id="2.7.11.1"/>
    </reaction>
</comment>
<comment type="similarity">
    <text evidence="1">Belongs to the protein kinase superfamily. CAMK Ser/Thr protein kinase family. PIM subfamily.</text>
</comment>
<dbReference type="KEGG" id="pki:111836697"/>
<feature type="region of interest" description="Disordered" evidence="12">
    <location>
        <begin position="1"/>
        <end position="91"/>
    </location>
</feature>
<dbReference type="SMART" id="SM00220">
    <property type="entry name" value="S_TKc"/>
    <property type="match status" value="1"/>
</dbReference>
<organism evidence="14 15">
    <name type="scientific">Paramormyrops kingsleyae</name>
    <dbReference type="NCBI Taxonomy" id="1676925"/>
    <lineage>
        <taxon>Eukaryota</taxon>
        <taxon>Metazoa</taxon>
        <taxon>Chordata</taxon>
        <taxon>Craniata</taxon>
        <taxon>Vertebrata</taxon>
        <taxon>Euteleostomi</taxon>
        <taxon>Actinopterygii</taxon>
        <taxon>Neopterygii</taxon>
        <taxon>Teleostei</taxon>
        <taxon>Osteoglossocephala</taxon>
        <taxon>Osteoglossomorpha</taxon>
        <taxon>Osteoglossiformes</taxon>
        <taxon>Mormyridae</taxon>
        <taxon>Paramormyrops</taxon>
    </lineage>
</organism>
<dbReference type="PROSITE" id="PS00107">
    <property type="entry name" value="PROTEIN_KINASE_ATP"/>
    <property type="match status" value="1"/>
</dbReference>
<sequence>MKKALFSLEMELRSRKRPVPQPECEGAAPVDGQEGGRKRQRKTEPQGQLQGGGVKGRKNKTTRRRKKVLQKTKAAQSENESPPSKDLSDPCRASLEDLYTKGELLGKGGFGTVYAGIRKSDGMLVAIKYIPKEKCARQLRMPGQEKPLPVEVALMVHLNSEPTCSSILKLIEWFDLPSEYVLVLERPEPCMDLMQYIRSQGNFLSEEVAQHVLMQLLNALNHCQSKGIIHRDIKPSNILIHTKTLQVKLLDFGCGDILKDDPYTYFAGTALYCPPEVFLFRKYLSSPFTVWSVGVTLYRMVCGTIPFWNFMEAICKPLEVPASVSPDLQHLIRWCLTLIPVNRPTIDQIMLHPWLQQCRPKD</sequence>
<dbReference type="InterPro" id="IPR011009">
    <property type="entry name" value="Kinase-like_dom_sf"/>
</dbReference>
<dbReference type="Proteomes" id="UP000261540">
    <property type="component" value="Unplaced"/>
</dbReference>
<dbReference type="EC" id="2.7.11.1" evidence="2"/>
<evidence type="ECO:0000256" key="3">
    <source>
        <dbReference type="ARBA" id="ARBA00022527"/>
    </source>
</evidence>
<accession>A0A3B3SR65</accession>
<keyword evidence="4" id="KW-0808">Transferase</keyword>
<feature type="domain" description="Protein kinase" evidence="13">
    <location>
        <begin position="99"/>
        <end position="355"/>
    </location>
</feature>
<evidence type="ECO:0000256" key="7">
    <source>
        <dbReference type="ARBA" id="ARBA00022840"/>
    </source>
</evidence>
<dbReference type="Gene3D" id="3.30.200.20">
    <property type="entry name" value="Phosphorylase Kinase, domain 1"/>
    <property type="match status" value="1"/>
</dbReference>
<keyword evidence="3 11" id="KW-0723">Serine/threonine-protein kinase</keyword>
<dbReference type="Ensembl" id="ENSPKIT00000014067.1">
    <property type="protein sequence ID" value="ENSPKIP00000033182.1"/>
    <property type="gene ID" value="ENSPKIG00000012986.1"/>
</dbReference>
<evidence type="ECO:0000256" key="2">
    <source>
        <dbReference type="ARBA" id="ARBA00012513"/>
    </source>
</evidence>
<evidence type="ECO:0000256" key="9">
    <source>
        <dbReference type="ARBA" id="ARBA00048679"/>
    </source>
</evidence>
<evidence type="ECO:0000256" key="1">
    <source>
        <dbReference type="ARBA" id="ARBA00005505"/>
    </source>
</evidence>
<dbReference type="InterPro" id="IPR051138">
    <property type="entry name" value="PIM_Ser/Thr_kinase"/>
</dbReference>
<dbReference type="GO" id="GO:0007346">
    <property type="term" value="P:regulation of mitotic cell cycle"/>
    <property type="evidence" value="ECO:0007669"/>
    <property type="project" value="TreeGrafter"/>
</dbReference>
<dbReference type="SUPFAM" id="SSF56112">
    <property type="entry name" value="Protein kinase-like (PK-like)"/>
    <property type="match status" value="1"/>
</dbReference>
<evidence type="ECO:0000256" key="11">
    <source>
        <dbReference type="RuleBase" id="RU000304"/>
    </source>
</evidence>
<dbReference type="GO" id="GO:0005737">
    <property type="term" value="C:cytoplasm"/>
    <property type="evidence" value="ECO:0007669"/>
    <property type="project" value="TreeGrafter"/>
</dbReference>
<keyword evidence="7 10" id="KW-0067">ATP-binding</keyword>
<feature type="binding site" evidence="10">
    <location>
        <position position="128"/>
    </location>
    <ligand>
        <name>ATP</name>
        <dbReference type="ChEBI" id="CHEBI:30616"/>
    </ligand>
</feature>
<name>A0A3B3SR65_9TELE</name>
<dbReference type="PANTHER" id="PTHR22984:SF11">
    <property type="entry name" value="AURORA KINASE-RELATED"/>
    <property type="match status" value="1"/>
</dbReference>
<dbReference type="InterPro" id="IPR000719">
    <property type="entry name" value="Prot_kinase_dom"/>
</dbReference>
<dbReference type="GO" id="GO:0004674">
    <property type="term" value="F:protein serine/threonine kinase activity"/>
    <property type="evidence" value="ECO:0007669"/>
    <property type="project" value="UniProtKB-KW"/>
</dbReference>
<dbReference type="GO" id="GO:0043066">
    <property type="term" value="P:negative regulation of apoptotic process"/>
    <property type="evidence" value="ECO:0007669"/>
    <property type="project" value="TreeGrafter"/>
</dbReference>
<evidence type="ECO:0000256" key="5">
    <source>
        <dbReference type="ARBA" id="ARBA00022741"/>
    </source>
</evidence>
<dbReference type="PROSITE" id="PS50011">
    <property type="entry name" value="PROTEIN_KINASE_DOM"/>
    <property type="match status" value="1"/>
</dbReference>
<reference evidence="14" key="2">
    <citation type="submission" date="2025-09" db="UniProtKB">
        <authorList>
            <consortium name="Ensembl"/>
        </authorList>
    </citation>
    <scope>IDENTIFICATION</scope>
</reference>
<dbReference type="Pfam" id="PF00069">
    <property type="entry name" value="Pkinase"/>
    <property type="match status" value="1"/>
</dbReference>
<evidence type="ECO:0000256" key="10">
    <source>
        <dbReference type="PROSITE-ProRule" id="PRU10141"/>
    </source>
</evidence>
<dbReference type="PANTHER" id="PTHR22984">
    <property type="entry name" value="SERINE/THREONINE-PROTEIN KINASE PIM"/>
    <property type="match status" value="1"/>
</dbReference>
<dbReference type="InterPro" id="IPR008271">
    <property type="entry name" value="Ser/Thr_kinase_AS"/>
</dbReference>
<dbReference type="OrthoDB" id="9984829at2759"/>
<dbReference type="Gene3D" id="1.10.510.10">
    <property type="entry name" value="Transferase(Phosphotransferase) domain 1"/>
    <property type="match status" value="1"/>
</dbReference>
<dbReference type="GO" id="GO:0106310">
    <property type="term" value="F:protein serine kinase activity"/>
    <property type="evidence" value="ECO:0007669"/>
    <property type="project" value="RHEA"/>
</dbReference>